<evidence type="ECO:0000256" key="8">
    <source>
        <dbReference type="ARBA" id="ARBA00023014"/>
    </source>
</evidence>
<keyword evidence="5" id="KW-0732">Signal</keyword>
<dbReference type="SMART" id="SM00926">
    <property type="entry name" value="Molybdop_Fe4S4"/>
    <property type="match status" value="1"/>
</dbReference>
<evidence type="ECO:0000256" key="1">
    <source>
        <dbReference type="ARBA" id="ARBA00001942"/>
    </source>
</evidence>
<evidence type="ECO:0000256" key="3">
    <source>
        <dbReference type="ARBA" id="ARBA00022505"/>
    </source>
</evidence>
<dbReference type="KEGG" id="sutt:SUTMEG_16910"/>
<dbReference type="GO" id="GO:0043546">
    <property type="term" value="F:molybdopterin cofactor binding"/>
    <property type="evidence" value="ECO:0007669"/>
    <property type="project" value="InterPro"/>
</dbReference>
<dbReference type="Gene3D" id="3.40.50.12440">
    <property type="match status" value="2"/>
</dbReference>
<dbReference type="InterPro" id="IPR006656">
    <property type="entry name" value="Mopterin_OxRdtase"/>
</dbReference>
<evidence type="ECO:0000256" key="4">
    <source>
        <dbReference type="ARBA" id="ARBA00022723"/>
    </source>
</evidence>
<dbReference type="InterPro" id="IPR011888">
    <property type="entry name" value="Anaer_DMSO_reductase"/>
</dbReference>
<dbReference type="GO" id="GO:0051539">
    <property type="term" value="F:4 iron, 4 sulfur cluster binding"/>
    <property type="evidence" value="ECO:0007669"/>
    <property type="project" value="InterPro"/>
</dbReference>
<dbReference type="AlphaFoldDB" id="A0A2Z6ICY2"/>
<evidence type="ECO:0000256" key="2">
    <source>
        <dbReference type="ARBA" id="ARBA00010312"/>
    </source>
</evidence>
<name>A0A2Z6ICY2_9BURK</name>
<sequence>MHGHIFDAPVTRRRFLCLSAMSGIALSAGVAPTVLAKAIEQAADDMVYSWTACVINCGHRCPLRAYTKNGRVIRIETDNTIEDGCSPRQLRACLKGRSMRQRLYSPDRLKYPMKRVGKRGEGKFERITWEEAYKTVAEKLKHTVETYGNEALYWQYCSGQQSMVNSRSAWWRLLNLTGGYLKYYGSYSTAQISAAFPMTYGSNAASDTSEIANAELCVYFGNNPSVTRGSGSGKSYQLTCALQKHAPKMIVIDPIYTDTMAGKGDRWIPIRPGTDAALVEAIAYELIRNNWVDQAFLDTYCVGYDEKTLPKSAPAKSDYKSYILGDADGEPKTPERASRITGIPVGTIVELAREIGTTKPVFFAQGWGPQRQANGEQTARAIAMLPILTGNVGLKGTNTGEQEGNTPFPVQYLPTGKNPVKATIPCFLWTDAVLRGAEMDAIHDGIRGVDKLSTPIKMIVNSGGNTLINQHADSNRTDEILRDETKCEFIVVCDNMMTPSARYADILLPDTLGPEADDIASAGGSNGDVASLLPMKKCVEPQWEQRPTWEICRGIARELGLEDAYTEGRDQMGWIRWCYEETRRKYPTLPDFDTFWTTGPQQVYGLRKNMVALSEFREDPVKNPLKTPSGKIEIYSERLADIAKTWVLPEGDVISALPKFCATWEMPGDPLAAKYPLQCYGYHGHGRIHSTFHNLPWLREQFPDHVLMNPIDAKMRGIANDDPVEVFNDRGTVELRAKVTPRIMPGVCSIPQGAWYRPVEKNGRRVDAGGNINTLTSLRPSPLAKGNAQHTVLVDVRKA</sequence>
<dbReference type="PROSITE" id="PS51669">
    <property type="entry name" value="4FE4S_MOW_BIS_MGD"/>
    <property type="match status" value="1"/>
</dbReference>
<dbReference type="GO" id="GO:0009389">
    <property type="term" value="F:dimethyl sulfoxide reductase activity"/>
    <property type="evidence" value="ECO:0007669"/>
    <property type="project" value="InterPro"/>
</dbReference>
<evidence type="ECO:0000256" key="6">
    <source>
        <dbReference type="ARBA" id="ARBA00023002"/>
    </source>
</evidence>
<dbReference type="SUPFAM" id="SSF53706">
    <property type="entry name" value="Formate dehydrogenase/DMSO reductase, domains 1-3"/>
    <property type="match status" value="1"/>
</dbReference>
<dbReference type="GO" id="GO:0009055">
    <property type="term" value="F:electron transfer activity"/>
    <property type="evidence" value="ECO:0007669"/>
    <property type="project" value="TreeGrafter"/>
</dbReference>
<evidence type="ECO:0000259" key="9">
    <source>
        <dbReference type="PROSITE" id="PS51669"/>
    </source>
</evidence>
<dbReference type="Gene3D" id="2.40.40.20">
    <property type="match status" value="1"/>
</dbReference>
<dbReference type="InterPro" id="IPR006655">
    <property type="entry name" value="Mopterin_OxRdtase_prok_CS"/>
</dbReference>
<dbReference type="CDD" id="cd02770">
    <property type="entry name" value="MopB_DmsA-EC"/>
    <property type="match status" value="1"/>
</dbReference>
<dbReference type="OrthoDB" id="9815647at2"/>
<dbReference type="PANTHER" id="PTHR43742">
    <property type="entry name" value="TRIMETHYLAMINE-N-OXIDE REDUCTASE"/>
    <property type="match status" value="1"/>
</dbReference>
<dbReference type="InterPro" id="IPR050612">
    <property type="entry name" value="Prok_Mopterin_Oxidored"/>
</dbReference>
<dbReference type="InterPro" id="IPR006963">
    <property type="entry name" value="Mopterin_OxRdtase_4Fe-4S_dom"/>
</dbReference>
<dbReference type="GO" id="GO:0009061">
    <property type="term" value="P:anaerobic respiration"/>
    <property type="evidence" value="ECO:0007669"/>
    <property type="project" value="TreeGrafter"/>
</dbReference>
<dbReference type="EMBL" id="AP018786">
    <property type="protein sequence ID" value="BBF23800.1"/>
    <property type="molecule type" value="Genomic_DNA"/>
</dbReference>
<gene>
    <name evidence="10" type="primary">ynfE</name>
    <name evidence="10" type="ORF">SUTMEG_16910</name>
</gene>
<organism evidence="10 11">
    <name type="scientific">Sutterella megalosphaeroides</name>
    <dbReference type="NCBI Taxonomy" id="2494234"/>
    <lineage>
        <taxon>Bacteria</taxon>
        <taxon>Pseudomonadati</taxon>
        <taxon>Pseudomonadota</taxon>
        <taxon>Betaproteobacteria</taxon>
        <taxon>Burkholderiales</taxon>
        <taxon>Sutterellaceae</taxon>
        <taxon>Sutterella</taxon>
    </lineage>
</organism>
<dbReference type="Pfam" id="PF00384">
    <property type="entry name" value="Molybdopterin"/>
    <property type="match status" value="1"/>
</dbReference>
<dbReference type="Gene3D" id="3.40.228.10">
    <property type="entry name" value="Dimethylsulfoxide Reductase, domain 2"/>
    <property type="match status" value="1"/>
</dbReference>
<evidence type="ECO:0000313" key="11">
    <source>
        <dbReference type="Proteomes" id="UP000271003"/>
    </source>
</evidence>
<dbReference type="InterPro" id="IPR006311">
    <property type="entry name" value="TAT_signal"/>
</dbReference>
<dbReference type="InterPro" id="IPR006657">
    <property type="entry name" value="MoPterin_dinucl-bd_dom"/>
</dbReference>
<feature type="domain" description="4Fe-4S Mo/W bis-MGD-type" evidence="9">
    <location>
        <begin position="46"/>
        <end position="107"/>
    </location>
</feature>
<evidence type="ECO:0000256" key="7">
    <source>
        <dbReference type="ARBA" id="ARBA00023004"/>
    </source>
</evidence>
<comment type="cofactor">
    <cofactor evidence="1">
        <name>Mo-bis(molybdopterin guanine dinucleotide)</name>
        <dbReference type="ChEBI" id="CHEBI:60539"/>
    </cofactor>
</comment>
<keyword evidence="3" id="KW-0500">Molybdenum</keyword>
<keyword evidence="4" id="KW-0479">Metal-binding</keyword>
<dbReference type="Gene3D" id="3.40.50.740">
    <property type="match status" value="1"/>
</dbReference>
<dbReference type="GO" id="GO:0030151">
    <property type="term" value="F:molybdenum ion binding"/>
    <property type="evidence" value="ECO:0007669"/>
    <property type="project" value="InterPro"/>
</dbReference>
<dbReference type="PROSITE" id="PS00932">
    <property type="entry name" value="MOLYBDOPTERIN_PROK_3"/>
    <property type="match status" value="1"/>
</dbReference>
<comment type="similarity">
    <text evidence="2">Belongs to the prokaryotic molybdopterin-containing oxidoreductase family.</text>
</comment>
<protein>
    <submittedName>
        <fullName evidence="10">Dimethyl sulfoxide reductase subunit A</fullName>
    </submittedName>
</protein>
<keyword evidence="8" id="KW-0411">Iron-sulfur</keyword>
<evidence type="ECO:0000256" key="5">
    <source>
        <dbReference type="ARBA" id="ARBA00022729"/>
    </source>
</evidence>
<accession>A0A2Z6ICY2</accession>
<dbReference type="PROSITE" id="PS51318">
    <property type="entry name" value="TAT"/>
    <property type="match status" value="1"/>
</dbReference>
<keyword evidence="6" id="KW-0560">Oxidoreductase</keyword>
<keyword evidence="11" id="KW-1185">Reference proteome</keyword>
<evidence type="ECO:0000313" key="10">
    <source>
        <dbReference type="EMBL" id="BBF23800.1"/>
    </source>
</evidence>
<dbReference type="Proteomes" id="UP000271003">
    <property type="component" value="Chromosome"/>
</dbReference>
<dbReference type="Pfam" id="PF01568">
    <property type="entry name" value="Molydop_binding"/>
    <property type="match status" value="1"/>
</dbReference>
<dbReference type="SUPFAM" id="SSF50692">
    <property type="entry name" value="ADC-like"/>
    <property type="match status" value="1"/>
</dbReference>
<proteinExistence type="inferred from homology"/>
<dbReference type="InterPro" id="IPR009010">
    <property type="entry name" value="Asp_de-COase-like_dom_sf"/>
</dbReference>
<dbReference type="PANTHER" id="PTHR43742:SF3">
    <property type="entry name" value="DIMETHYL SULFOXIDE REDUCTASE DMSA"/>
    <property type="match status" value="1"/>
</dbReference>
<dbReference type="NCBIfam" id="TIGR02166">
    <property type="entry name" value="dmsA_ynfE"/>
    <property type="match status" value="1"/>
</dbReference>
<keyword evidence="7" id="KW-0408">Iron</keyword>
<dbReference type="FunFam" id="3.40.228.10:FF:000004">
    <property type="entry name" value="Dimethyl sulfoxide reductase subunit A"/>
    <property type="match status" value="1"/>
</dbReference>
<dbReference type="GO" id="GO:0030288">
    <property type="term" value="C:outer membrane-bounded periplasmic space"/>
    <property type="evidence" value="ECO:0007669"/>
    <property type="project" value="TreeGrafter"/>
</dbReference>
<reference evidence="10 11" key="1">
    <citation type="journal article" date="2018" name="Int. J. Syst. Evol. Microbiol.">
        <title>Mesosutterella multiformis gen. nov., sp. nov., a member of the family Sutterellaceae and Sutterella megalosphaeroides sp. nov., isolated from human faeces.</title>
        <authorList>
            <person name="Sakamoto M."/>
            <person name="Ikeyama N."/>
            <person name="Kunihiro T."/>
            <person name="Iino T."/>
            <person name="Yuki M."/>
            <person name="Ohkuma M."/>
        </authorList>
    </citation>
    <scope>NUCLEOTIDE SEQUENCE [LARGE SCALE GENOMIC DNA]</scope>
    <source>
        <strain evidence="10 11">6FBBBH3</strain>
    </source>
</reference>
<dbReference type="Pfam" id="PF04879">
    <property type="entry name" value="Molybdop_Fe4S4"/>
    <property type="match status" value="1"/>
</dbReference>